<dbReference type="AlphaFoldDB" id="A0A6J2JV17"/>
<dbReference type="OrthoDB" id="7526931at2759"/>
<evidence type="ECO:0000313" key="1">
    <source>
        <dbReference type="Proteomes" id="UP000504629"/>
    </source>
</evidence>
<name>A0A6J2JV17_BOMMA</name>
<accession>A0A6J2JV17</accession>
<dbReference type="KEGG" id="bman:114244439"/>
<proteinExistence type="predicted"/>
<dbReference type="Pfam" id="PF07841">
    <property type="entry name" value="DM4_12"/>
    <property type="match status" value="1"/>
</dbReference>
<keyword evidence="1" id="KW-1185">Reference proteome</keyword>
<reference evidence="2" key="1">
    <citation type="submission" date="2025-08" db="UniProtKB">
        <authorList>
            <consortium name="RefSeq"/>
        </authorList>
    </citation>
    <scope>IDENTIFICATION</scope>
    <source>
        <tissue evidence="2">Silk gland</tissue>
    </source>
</reference>
<evidence type="ECO:0000313" key="2">
    <source>
        <dbReference type="RefSeq" id="XP_028032054.1"/>
    </source>
</evidence>
<dbReference type="InterPro" id="IPR006631">
    <property type="entry name" value="DM4_12"/>
</dbReference>
<dbReference type="SMART" id="SM00718">
    <property type="entry name" value="DM4_12"/>
    <property type="match status" value="1"/>
</dbReference>
<organism evidence="1 2">
    <name type="scientific">Bombyx mandarina</name>
    <name type="common">Wild silk moth</name>
    <name type="synonym">Wild silkworm</name>
    <dbReference type="NCBI Taxonomy" id="7092"/>
    <lineage>
        <taxon>Eukaryota</taxon>
        <taxon>Metazoa</taxon>
        <taxon>Ecdysozoa</taxon>
        <taxon>Arthropoda</taxon>
        <taxon>Hexapoda</taxon>
        <taxon>Insecta</taxon>
        <taxon>Pterygota</taxon>
        <taxon>Neoptera</taxon>
        <taxon>Endopterygota</taxon>
        <taxon>Lepidoptera</taxon>
        <taxon>Glossata</taxon>
        <taxon>Ditrysia</taxon>
        <taxon>Bombycoidea</taxon>
        <taxon>Bombycidae</taxon>
        <taxon>Bombycinae</taxon>
        <taxon>Bombyx</taxon>
    </lineage>
</organism>
<dbReference type="GeneID" id="114244439"/>
<gene>
    <name evidence="2" type="primary">LOC114244439</name>
</gene>
<dbReference type="Proteomes" id="UP000504629">
    <property type="component" value="Unplaced"/>
</dbReference>
<sequence>MIEIKRIDIEISLSCRCREIDPTSSLSQYFTSSLVILLLACGHNAIHRRQKRYLLFTKDTQWGVFVTLSIPLHPETTVSVAWFFEANYYNVDNSTYFEPLLGDINLARSRNERNADLMSDFTRRRLYFLIERILEQHDYSGRACLLRVICENGNSNLLHSGVLGDILHLILTPSTSMAEDNLPDCYYEAEYYGLDDRCKKYAESCPSSPLEVITTFIDRLI</sequence>
<dbReference type="PANTHER" id="PTHR21398:SF22">
    <property type="entry name" value="IP12060P-RELATED"/>
    <property type="match status" value="1"/>
</dbReference>
<dbReference type="PANTHER" id="PTHR21398">
    <property type="entry name" value="AGAP007094-PA"/>
    <property type="match status" value="1"/>
</dbReference>
<protein>
    <submittedName>
        <fullName evidence="2">Uncharacterized protein LOC114244439</fullName>
    </submittedName>
</protein>
<dbReference type="RefSeq" id="XP_028032054.1">
    <property type="nucleotide sequence ID" value="XM_028176253.1"/>
</dbReference>